<gene>
    <name evidence="4" type="ORF">MNBD_GAMMA05-646</name>
</gene>
<keyword evidence="2" id="KW-0520">NAD</keyword>
<dbReference type="InterPro" id="IPR036291">
    <property type="entry name" value="NAD(P)-bd_dom_sf"/>
</dbReference>
<dbReference type="SUPFAM" id="SSF51735">
    <property type="entry name" value="NAD(P)-binding Rossmann-fold domains"/>
    <property type="match status" value="1"/>
</dbReference>
<dbReference type="SUPFAM" id="SSF52413">
    <property type="entry name" value="UDP-glucose/GDP-mannose dehydrogenase C-terminal domain"/>
    <property type="match status" value="1"/>
</dbReference>
<dbReference type="InterPro" id="IPR014026">
    <property type="entry name" value="UDP-Glc/GDP-Man_DH_dimer"/>
</dbReference>
<dbReference type="Gene3D" id="3.40.50.720">
    <property type="entry name" value="NAD(P)-binding Rossmann-like Domain"/>
    <property type="match status" value="2"/>
</dbReference>
<dbReference type="GO" id="GO:0016628">
    <property type="term" value="F:oxidoreductase activity, acting on the CH-CH group of donors, NAD or NADP as acceptor"/>
    <property type="evidence" value="ECO:0007669"/>
    <property type="project" value="InterPro"/>
</dbReference>
<evidence type="ECO:0000256" key="2">
    <source>
        <dbReference type="ARBA" id="ARBA00023027"/>
    </source>
</evidence>
<organism evidence="4">
    <name type="scientific">hydrothermal vent metagenome</name>
    <dbReference type="NCBI Taxonomy" id="652676"/>
    <lineage>
        <taxon>unclassified sequences</taxon>
        <taxon>metagenomes</taxon>
        <taxon>ecological metagenomes</taxon>
    </lineage>
</organism>
<feature type="domain" description="UDP-glucose/GDP-mannose dehydrogenase C-terminal" evidence="3">
    <location>
        <begin position="328"/>
        <end position="426"/>
    </location>
</feature>
<dbReference type="InterPro" id="IPR036220">
    <property type="entry name" value="UDP-Glc/GDP-Man_DH_C_sf"/>
</dbReference>
<evidence type="ECO:0000259" key="3">
    <source>
        <dbReference type="SMART" id="SM00984"/>
    </source>
</evidence>
<evidence type="ECO:0000313" key="4">
    <source>
        <dbReference type="EMBL" id="VAW52114.1"/>
    </source>
</evidence>
<dbReference type="SMART" id="SM00984">
    <property type="entry name" value="UDPG_MGDP_dh_C"/>
    <property type="match status" value="1"/>
</dbReference>
<dbReference type="InterPro" id="IPR008927">
    <property type="entry name" value="6-PGluconate_DH-like_C_sf"/>
</dbReference>
<accession>A0A3B0X840</accession>
<dbReference type="EC" id="1.1.1.136" evidence="4"/>
<protein>
    <submittedName>
        <fullName evidence="4">UDP-N-acetyl-D-glucosamine 6-dehydrogenase</fullName>
        <ecNumber evidence="4">1.1.1.136</ecNumber>
    </submittedName>
</protein>
<dbReference type="EMBL" id="UOFE01000024">
    <property type="protein sequence ID" value="VAW52114.1"/>
    <property type="molecule type" value="Genomic_DNA"/>
</dbReference>
<dbReference type="PANTHER" id="PTHR43491:SF1">
    <property type="entry name" value="UDP-N-ACETYL-D-MANNOSAMINE DEHYDROGENASE"/>
    <property type="match status" value="1"/>
</dbReference>
<dbReference type="Pfam" id="PF03721">
    <property type="entry name" value="UDPG_MGDP_dh_N"/>
    <property type="match status" value="1"/>
</dbReference>
<name>A0A3B0X840_9ZZZZ</name>
<dbReference type="GO" id="GO:0051287">
    <property type="term" value="F:NAD binding"/>
    <property type="evidence" value="ECO:0007669"/>
    <property type="project" value="InterPro"/>
</dbReference>
<dbReference type="PIRSF" id="PIRSF500136">
    <property type="entry name" value="UDP_ManNAc_DH"/>
    <property type="match status" value="1"/>
</dbReference>
<dbReference type="GO" id="GO:0047004">
    <property type="term" value="F:UDP-N-acetylglucosamine 6-dehydrogenase activity"/>
    <property type="evidence" value="ECO:0007669"/>
    <property type="project" value="UniProtKB-EC"/>
</dbReference>
<evidence type="ECO:0000256" key="1">
    <source>
        <dbReference type="ARBA" id="ARBA00023002"/>
    </source>
</evidence>
<keyword evidence="1 4" id="KW-0560">Oxidoreductase</keyword>
<dbReference type="Pfam" id="PF03720">
    <property type="entry name" value="UDPG_MGDP_dh_C"/>
    <property type="match status" value="1"/>
</dbReference>
<dbReference type="InterPro" id="IPR001732">
    <property type="entry name" value="UDP-Glc/GDP-Man_DH_N"/>
</dbReference>
<dbReference type="AlphaFoldDB" id="A0A3B0X840"/>
<dbReference type="SUPFAM" id="SSF48179">
    <property type="entry name" value="6-phosphogluconate dehydrogenase C-terminal domain-like"/>
    <property type="match status" value="1"/>
</dbReference>
<sequence length="434" mass="48099">MKQELINKLSDKSAVIGIVGLGYVGIPLALRYAEAGYKVLGFDIDQSKIDKISSGKTYIKHIPDSDIKAAVKNDFEAIVDFSRATEADALILCVPTPLDLHREPDLSYVLNTMDSLLPYLRKGHVVSLESTTYPGTTDEELKPRIEGTGLCVGDDVFLVYSPEREDPGNPDFNTQTIPKVCGGDTESCREVGIALYSHVIDEVVAVSSTRAAEMAKLLENIHRAVNIGLVNEMKIVADKMDIDIYEVIDAAATKPFGFVPYYPGPGLGGHCIPIDPFYLTWKAREYGINTRFIELAGEVNSSMPEYVLNKIVTGLNSQKKAINGSQILMLGIAYKKNIDDMRESPSVEIMQLIQDCGAQIHYSDPYVPVFPKMRRYSFDLSSVEATAENVKKYDCVVIGTDHVDFNYEMIRDNAKLIIDTRGIYRGKHENVVHG</sequence>
<dbReference type="InterPro" id="IPR028359">
    <property type="entry name" value="UDP_ManNAc/GlcNAc_DH"/>
</dbReference>
<dbReference type="Pfam" id="PF00984">
    <property type="entry name" value="UDPG_MGDP_dh"/>
    <property type="match status" value="1"/>
</dbReference>
<reference evidence="4" key="1">
    <citation type="submission" date="2018-06" db="EMBL/GenBank/DDBJ databases">
        <authorList>
            <person name="Zhirakovskaya E."/>
        </authorList>
    </citation>
    <scope>NUCLEOTIDE SEQUENCE</scope>
</reference>
<dbReference type="PANTHER" id="PTHR43491">
    <property type="entry name" value="UDP-N-ACETYL-D-MANNOSAMINE DEHYDROGENASE"/>
    <property type="match status" value="1"/>
</dbReference>
<dbReference type="InterPro" id="IPR014027">
    <property type="entry name" value="UDP-Glc/GDP-Man_DH_C"/>
</dbReference>
<dbReference type="PIRSF" id="PIRSF000124">
    <property type="entry name" value="UDPglc_GDPman_dh"/>
    <property type="match status" value="1"/>
</dbReference>
<proteinExistence type="predicted"/>
<dbReference type="InterPro" id="IPR017476">
    <property type="entry name" value="UDP-Glc/GDP-Man"/>
</dbReference>
<dbReference type="NCBIfam" id="TIGR03026">
    <property type="entry name" value="NDP-sugDHase"/>
    <property type="match status" value="1"/>
</dbReference>
<dbReference type="GO" id="GO:0000271">
    <property type="term" value="P:polysaccharide biosynthetic process"/>
    <property type="evidence" value="ECO:0007669"/>
    <property type="project" value="InterPro"/>
</dbReference>